<feature type="domain" description="Kinesin motor" evidence="8">
    <location>
        <begin position="5"/>
        <end position="343"/>
    </location>
</feature>
<evidence type="ECO:0000256" key="5">
    <source>
        <dbReference type="ARBA" id="ARBA00023054"/>
    </source>
</evidence>
<dbReference type="PANTHER" id="PTHR47969:SF15">
    <property type="entry name" value="CHROMOSOME-ASSOCIATED KINESIN KIF4A-RELATED"/>
    <property type="match status" value="1"/>
</dbReference>
<comment type="caution">
    <text evidence="11">The sequence shown here is derived from an EMBL/GenBank/DDBJ whole genome shotgun (WGS) entry which is preliminary data.</text>
</comment>
<keyword evidence="2" id="KW-0963">Cytoplasm</keyword>
<dbReference type="InterPro" id="IPR001752">
    <property type="entry name" value="Kinesin_motor_dom"/>
</dbReference>
<dbReference type="GO" id="GO:0005875">
    <property type="term" value="C:microtubule associated complex"/>
    <property type="evidence" value="ECO:0007669"/>
    <property type="project" value="TreeGrafter"/>
</dbReference>
<keyword evidence="15" id="KW-1185">Reference proteome</keyword>
<dbReference type="EMBL" id="CATOUU010000977">
    <property type="protein sequence ID" value="CAI9964530.1"/>
    <property type="molecule type" value="Genomic_DNA"/>
</dbReference>
<evidence type="ECO:0000256" key="1">
    <source>
        <dbReference type="ARBA" id="ARBA00004496"/>
    </source>
</evidence>
<keyword evidence="6" id="KW-0505">Motor protein</keyword>
<reference evidence="12 15" key="2">
    <citation type="submission" date="2024-07" db="EMBL/GenBank/DDBJ databases">
        <authorList>
            <person name="Akdeniz Z."/>
        </authorList>
    </citation>
    <scope>NUCLEOTIDE SEQUENCE [LARGE SCALE GENOMIC DNA]</scope>
</reference>
<protein>
    <submittedName>
        <fullName evidence="11">Kinesin-like protein</fullName>
    </submittedName>
    <submittedName>
        <fullName evidence="12">Kinesin-like_protein</fullName>
    </submittedName>
</protein>
<evidence type="ECO:0000313" key="15">
    <source>
        <dbReference type="Proteomes" id="UP001642409"/>
    </source>
</evidence>
<dbReference type="PROSITE" id="PS50067">
    <property type="entry name" value="KINESIN_MOTOR_2"/>
    <property type="match status" value="1"/>
</dbReference>
<name>A0AA86QTR2_9EUKA</name>
<evidence type="ECO:0000256" key="3">
    <source>
        <dbReference type="ARBA" id="ARBA00022741"/>
    </source>
</evidence>
<evidence type="ECO:0000313" key="10">
    <source>
        <dbReference type="EMBL" id="CAI9934078.1"/>
    </source>
</evidence>
<dbReference type="FunFam" id="3.40.850.10:FF:000082">
    <property type="entry name" value="OSM3-like kinesin"/>
    <property type="match status" value="1"/>
</dbReference>
<keyword evidence="3 6" id="KW-0547">Nucleotide-binding</keyword>
<sequence length="671" mass="75939">MSADNVKVIIRCRPFNQKEKLEGAHNVVFGNHDMAQVTVNPPDLEETLKKKQKGEVIMNERVPRTFTFDGVFGEESKNLDMFIESFRPVVQAVCQGYNACIFAYGQTGSGKTFTMSGVPGNVGCIPNSFNCIFDYMSTQPDTVSFLLKASYIEIYNEKIRDLVTDQNDLPVKENKDRGVYVGNLSEHMCSTEADLQKVMDDGYGNRSVAATKMNATSSRSHNIFMVRLEQCEVVNGKDSIRVGILNLVDLAGSERQSKTGAEGDRLKEAAAINLSLSNLGIVIQKLVDQATHVPYRDSILTRLLQNSLGGNSKTLMMAAINPASTNYEETMSTLRYADQAKKIKNKPKVNEDPKDAQIREMRDRIKALEAQLQSAMASGTISEANMAAVKQVMAGIKNMGQESNEPQVNVEEIEEIEEVEDPEEAEKLRQINEQKQSLAEQLKQKDEQANAAKVAIEEMKAQLAQLKGAVVTGKELEDSNREKERLLRETRVKLAERQEKEMMLKRELQKREEEIAEKNKTYSSVKEEVQALKDQIQKQKEKIQAVSQDIEMVRQENQRQLSDLDAQYDLTNRSLLLKQFMIETFIPPFEQAKLERWIHFDDQNNCFTIMNPQRIKTMLSDARDIRVQFPRGNNAAEIVQVKGVDVTNNSFTKPQKKLQMEMPEQQTVRGK</sequence>
<dbReference type="EMBL" id="CAXDID020000226">
    <property type="protein sequence ID" value="CAL6059674.1"/>
    <property type="molecule type" value="Genomic_DNA"/>
</dbReference>
<comment type="similarity">
    <text evidence="6">Belongs to the TRAFAC class myosin-kinesin ATPase superfamily. Kinesin family.</text>
</comment>
<evidence type="ECO:0000313" key="9">
    <source>
        <dbReference type="EMBL" id="CAI9922678.1"/>
    </source>
</evidence>
<dbReference type="AlphaFoldDB" id="A0AA86QTR2"/>
<reference evidence="11" key="1">
    <citation type="submission" date="2023-06" db="EMBL/GenBank/DDBJ databases">
        <authorList>
            <person name="Kurt Z."/>
        </authorList>
    </citation>
    <scope>NUCLEOTIDE SEQUENCE</scope>
</reference>
<accession>A0AA86QTR2</accession>
<evidence type="ECO:0000256" key="2">
    <source>
        <dbReference type="ARBA" id="ARBA00022490"/>
    </source>
</evidence>
<evidence type="ECO:0000313" key="11">
    <source>
        <dbReference type="EMBL" id="CAI9964530.1"/>
    </source>
</evidence>
<dbReference type="Gene3D" id="3.40.850.10">
    <property type="entry name" value="Kinesin motor domain"/>
    <property type="match status" value="1"/>
</dbReference>
<dbReference type="PRINTS" id="PR00380">
    <property type="entry name" value="KINESINHEAVY"/>
</dbReference>
<dbReference type="Proteomes" id="UP001642409">
    <property type="component" value="Unassembled WGS sequence"/>
</dbReference>
<keyword evidence="5 7" id="KW-0175">Coiled coil</keyword>
<feature type="coiled-coil region" evidence="7">
    <location>
        <begin position="425"/>
        <end position="556"/>
    </location>
</feature>
<comment type="subcellular location">
    <subcellularLocation>
        <location evidence="1">Cytoplasm</location>
    </subcellularLocation>
</comment>
<dbReference type="SMART" id="SM00129">
    <property type="entry name" value="KISc"/>
    <property type="match status" value="1"/>
</dbReference>
<dbReference type="Pfam" id="PF00225">
    <property type="entry name" value="Kinesin"/>
    <property type="match status" value="1"/>
</dbReference>
<evidence type="ECO:0000256" key="7">
    <source>
        <dbReference type="SAM" id="Coils"/>
    </source>
</evidence>
<dbReference type="EMBL" id="CAXDID020000281">
    <property type="protein sequence ID" value="CAL6070026.1"/>
    <property type="molecule type" value="Genomic_DNA"/>
</dbReference>
<dbReference type="GO" id="GO:0005524">
    <property type="term" value="F:ATP binding"/>
    <property type="evidence" value="ECO:0007669"/>
    <property type="project" value="UniProtKB-UniRule"/>
</dbReference>
<evidence type="ECO:0000259" key="8">
    <source>
        <dbReference type="PROSITE" id="PS50067"/>
    </source>
</evidence>
<dbReference type="EMBL" id="CATOUU010000260">
    <property type="protein sequence ID" value="CAI9922678.1"/>
    <property type="molecule type" value="Genomic_DNA"/>
</dbReference>
<dbReference type="InterPro" id="IPR027640">
    <property type="entry name" value="Kinesin-like_fam"/>
</dbReference>
<evidence type="ECO:0000313" key="13">
    <source>
        <dbReference type="EMBL" id="CAL6059674.1"/>
    </source>
</evidence>
<evidence type="ECO:0000256" key="6">
    <source>
        <dbReference type="PROSITE-ProRule" id="PRU00283"/>
    </source>
</evidence>
<gene>
    <name evidence="9" type="ORF">HINF_LOCUS10323</name>
    <name evidence="10" type="ORF">HINF_LOCUS21723</name>
    <name evidence="12" type="ORF">HINF_LOCUS47059</name>
    <name evidence="13" type="ORF">HINF_LOCUS48860</name>
    <name evidence="11" type="ORF">HINF_LOCUS52175</name>
    <name evidence="14" type="ORF">HINF_LOCUS54259</name>
</gene>
<dbReference type="EMBL" id="CAXDID020000210">
    <property type="protein sequence ID" value="CAL6056508.1"/>
    <property type="molecule type" value="Genomic_DNA"/>
</dbReference>
<dbReference type="EMBL" id="CATOUU010000557">
    <property type="protein sequence ID" value="CAI9934078.1"/>
    <property type="molecule type" value="Genomic_DNA"/>
</dbReference>
<evidence type="ECO:0000256" key="4">
    <source>
        <dbReference type="ARBA" id="ARBA00022840"/>
    </source>
</evidence>
<dbReference type="GO" id="GO:0005737">
    <property type="term" value="C:cytoplasm"/>
    <property type="evidence" value="ECO:0007669"/>
    <property type="project" value="UniProtKB-SubCell"/>
</dbReference>
<proteinExistence type="inferred from homology"/>
<dbReference type="SUPFAM" id="SSF52540">
    <property type="entry name" value="P-loop containing nucleoside triphosphate hydrolases"/>
    <property type="match status" value="1"/>
</dbReference>
<dbReference type="GO" id="GO:0007018">
    <property type="term" value="P:microtubule-based movement"/>
    <property type="evidence" value="ECO:0007669"/>
    <property type="project" value="InterPro"/>
</dbReference>
<keyword evidence="4 6" id="KW-0067">ATP-binding</keyword>
<dbReference type="GO" id="GO:0003777">
    <property type="term" value="F:microtubule motor activity"/>
    <property type="evidence" value="ECO:0007669"/>
    <property type="project" value="InterPro"/>
</dbReference>
<dbReference type="GO" id="GO:0051231">
    <property type="term" value="P:spindle elongation"/>
    <property type="evidence" value="ECO:0007669"/>
    <property type="project" value="TreeGrafter"/>
</dbReference>
<dbReference type="GO" id="GO:0008017">
    <property type="term" value="F:microtubule binding"/>
    <property type="evidence" value="ECO:0007669"/>
    <property type="project" value="InterPro"/>
</dbReference>
<evidence type="ECO:0000313" key="12">
    <source>
        <dbReference type="EMBL" id="CAL6056508.1"/>
    </source>
</evidence>
<evidence type="ECO:0000313" key="14">
    <source>
        <dbReference type="EMBL" id="CAL6070026.1"/>
    </source>
</evidence>
<dbReference type="InterPro" id="IPR027417">
    <property type="entry name" value="P-loop_NTPase"/>
</dbReference>
<dbReference type="PANTHER" id="PTHR47969">
    <property type="entry name" value="CHROMOSOME-ASSOCIATED KINESIN KIF4A-RELATED"/>
    <property type="match status" value="1"/>
</dbReference>
<organism evidence="11">
    <name type="scientific">Hexamita inflata</name>
    <dbReference type="NCBI Taxonomy" id="28002"/>
    <lineage>
        <taxon>Eukaryota</taxon>
        <taxon>Metamonada</taxon>
        <taxon>Diplomonadida</taxon>
        <taxon>Hexamitidae</taxon>
        <taxon>Hexamitinae</taxon>
        <taxon>Hexamita</taxon>
    </lineage>
</organism>
<dbReference type="InterPro" id="IPR036961">
    <property type="entry name" value="Kinesin_motor_dom_sf"/>
</dbReference>
<dbReference type="GO" id="GO:0007052">
    <property type="term" value="P:mitotic spindle organization"/>
    <property type="evidence" value="ECO:0007669"/>
    <property type="project" value="TreeGrafter"/>
</dbReference>
<feature type="binding site" evidence="6">
    <location>
        <begin position="105"/>
        <end position="112"/>
    </location>
    <ligand>
        <name>ATP</name>
        <dbReference type="ChEBI" id="CHEBI:30616"/>
    </ligand>
</feature>